<dbReference type="PRINTS" id="PR00039">
    <property type="entry name" value="HTHLYSR"/>
</dbReference>
<dbReference type="InterPro" id="IPR036390">
    <property type="entry name" value="WH_DNA-bd_sf"/>
</dbReference>
<dbReference type="PANTHER" id="PTHR30126:SF40">
    <property type="entry name" value="HTH-TYPE TRANSCRIPTIONAL REGULATOR GLTR"/>
    <property type="match status" value="1"/>
</dbReference>
<dbReference type="PROSITE" id="PS50931">
    <property type="entry name" value="HTH_LYSR"/>
    <property type="match status" value="1"/>
</dbReference>
<evidence type="ECO:0000256" key="4">
    <source>
        <dbReference type="ARBA" id="ARBA00023163"/>
    </source>
</evidence>
<keyword evidence="3" id="KW-0238">DNA-binding</keyword>
<evidence type="ECO:0000256" key="1">
    <source>
        <dbReference type="ARBA" id="ARBA00009437"/>
    </source>
</evidence>
<dbReference type="InterPro" id="IPR036388">
    <property type="entry name" value="WH-like_DNA-bd_sf"/>
</dbReference>
<dbReference type="EMBL" id="CYZX01000025">
    <property type="protein sequence ID" value="CUP08188.1"/>
    <property type="molecule type" value="Genomic_DNA"/>
</dbReference>
<keyword evidence="2" id="KW-0805">Transcription regulation</keyword>
<evidence type="ECO:0000259" key="5">
    <source>
        <dbReference type="PROSITE" id="PS50931"/>
    </source>
</evidence>
<evidence type="ECO:0000256" key="3">
    <source>
        <dbReference type="ARBA" id="ARBA00023125"/>
    </source>
</evidence>
<dbReference type="FunFam" id="1.10.10.10:FF:000001">
    <property type="entry name" value="LysR family transcriptional regulator"/>
    <property type="match status" value="1"/>
</dbReference>
<evidence type="ECO:0000256" key="2">
    <source>
        <dbReference type="ARBA" id="ARBA00023015"/>
    </source>
</evidence>
<sequence>MTIKHLRVFNEVAESGKMSIAAAKFYLSQPTVSQIIKELEEHYGFLLFERLSKKLFITEEGKKLLYYSKQVVKQFDELESKMLESSKVQSFRIGSTITIGSCLINDIIKEFERIDDTVEIYSYVNNTQAIEDELLKANIDIALVEGVVKSSDLVSIPVVDDYLVLVCSKNHPLAESRHFTVEELKNQGFAMREKGSGTREQFENYISKQGISIKESVVANCPTALINAVIEQNCLAVLSVRLVEEQIKNGSIVVLKNECCAWNRSFSIVYHKNKFLSHSMVNFIQVASSFKRSEIMDSIMSM</sequence>
<reference evidence="6 7" key="1">
    <citation type="submission" date="2015-09" db="EMBL/GenBank/DDBJ databases">
        <authorList>
            <consortium name="Pathogen Informatics"/>
        </authorList>
    </citation>
    <scope>NUCLEOTIDE SEQUENCE [LARGE SCALE GENOMIC DNA]</scope>
    <source>
        <strain evidence="6 7">2789STDY5834856</strain>
    </source>
</reference>
<organism evidence="6 7">
    <name type="scientific">Clostridium disporicum</name>
    <dbReference type="NCBI Taxonomy" id="84024"/>
    <lineage>
        <taxon>Bacteria</taxon>
        <taxon>Bacillati</taxon>
        <taxon>Bacillota</taxon>
        <taxon>Clostridia</taxon>
        <taxon>Eubacteriales</taxon>
        <taxon>Clostridiaceae</taxon>
        <taxon>Clostridium</taxon>
    </lineage>
</organism>
<dbReference type="Gene3D" id="1.10.10.10">
    <property type="entry name" value="Winged helix-like DNA-binding domain superfamily/Winged helix DNA-binding domain"/>
    <property type="match status" value="1"/>
</dbReference>
<proteinExistence type="inferred from homology"/>
<dbReference type="PANTHER" id="PTHR30126">
    <property type="entry name" value="HTH-TYPE TRANSCRIPTIONAL REGULATOR"/>
    <property type="match status" value="1"/>
</dbReference>
<dbReference type="AlphaFoldDB" id="A0A174KED3"/>
<dbReference type="OrthoDB" id="9785745at2"/>
<name>A0A174KED3_9CLOT</name>
<evidence type="ECO:0000313" key="7">
    <source>
        <dbReference type="Proteomes" id="UP000095594"/>
    </source>
</evidence>
<dbReference type="Gene3D" id="3.40.190.290">
    <property type="match status" value="1"/>
</dbReference>
<protein>
    <submittedName>
        <fullName evidence="6">MarR family transcriptional regulator</fullName>
    </submittedName>
</protein>
<keyword evidence="4" id="KW-0804">Transcription</keyword>
<gene>
    <name evidence="6" type="primary">cmpR_2</name>
    <name evidence="6" type="ORF">ERS852471_02954</name>
</gene>
<dbReference type="GO" id="GO:0003700">
    <property type="term" value="F:DNA-binding transcription factor activity"/>
    <property type="evidence" value="ECO:0007669"/>
    <property type="project" value="InterPro"/>
</dbReference>
<dbReference type="RefSeq" id="WP_055267850.1">
    <property type="nucleotide sequence ID" value="NZ_CABIXQ010000025.1"/>
</dbReference>
<comment type="similarity">
    <text evidence="1">Belongs to the LysR transcriptional regulatory family.</text>
</comment>
<dbReference type="SUPFAM" id="SSF46785">
    <property type="entry name" value="Winged helix' DNA-binding domain"/>
    <property type="match status" value="1"/>
</dbReference>
<feature type="domain" description="HTH lysR-type" evidence="5">
    <location>
        <begin position="1"/>
        <end position="58"/>
    </location>
</feature>
<dbReference type="GO" id="GO:0000976">
    <property type="term" value="F:transcription cis-regulatory region binding"/>
    <property type="evidence" value="ECO:0007669"/>
    <property type="project" value="TreeGrafter"/>
</dbReference>
<dbReference type="SUPFAM" id="SSF53850">
    <property type="entry name" value="Periplasmic binding protein-like II"/>
    <property type="match status" value="1"/>
</dbReference>
<dbReference type="Proteomes" id="UP000095594">
    <property type="component" value="Unassembled WGS sequence"/>
</dbReference>
<accession>A0A174KED3</accession>
<dbReference type="InterPro" id="IPR000847">
    <property type="entry name" value="LysR_HTH_N"/>
</dbReference>
<evidence type="ECO:0000313" key="6">
    <source>
        <dbReference type="EMBL" id="CUP08188.1"/>
    </source>
</evidence>
<dbReference type="InterPro" id="IPR005119">
    <property type="entry name" value="LysR_subst-bd"/>
</dbReference>
<dbReference type="Pfam" id="PF03466">
    <property type="entry name" value="LysR_substrate"/>
    <property type="match status" value="1"/>
</dbReference>
<dbReference type="Pfam" id="PF00126">
    <property type="entry name" value="HTH_1"/>
    <property type="match status" value="1"/>
</dbReference>